<dbReference type="Pfam" id="PF00337">
    <property type="entry name" value="Gal-bind_lectin"/>
    <property type="match status" value="2"/>
</dbReference>
<dbReference type="PANTHER" id="PTHR11346">
    <property type="entry name" value="GALECTIN"/>
    <property type="match status" value="1"/>
</dbReference>
<protein>
    <recommendedName>
        <fullName evidence="3">Galectin</fullName>
    </recommendedName>
</protein>
<dbReference type="PROSITE" id="PS51304">
    <property type="entry name" value="GALECTIN"/>
    <property type="match status" value="2"/>
</dbReference>
<organism evidence="5 6">
    <name type="scientific">Astyanax mexicanus</name>
    <name type="common">Blind cave fish</name>
    <name type="synonym">Astyanax fasciatus mexicanus</name>
    <dbReference type="NCBI Taxonomy" id="7994"/>
    <lineage>
        <taxon>Eukaryota</taxon>
        <taxon>Metazoa</taxon>
        <taxon>Chordata</taxon>
        <taxon>Craniata</taxon>
        <taxon>Vertebrata</taxon>
        <taxon>Euteleostomi</taxon>
        <taxon>Actinopterygii</taxon>
        <taxon>Neopterygii</taxon>
        <taxon>Teleostei</taxon>
        <taxon>Ostariophysi</taxon>
        <taxon>Characiformes</taxon>
        <taxon>Characoidei</taxon>
        <taxon>Acestrorhamphidae</taxon>
        <taxon>Acestrorhamphinae</taxon>
        <taxon>Astyanax</taxon>
    </lineage>
</organism>
<evidence type="ECO:0000313" key="5">
    <source>
        <dbReference type="Ensembl" id="ENSAMXP00005002333.1"/>
    </source>
</evidence>
<dbReference type="InterPro" id="IPR013320">
    <property type="entry name" value="ConA-like_dom_sf"/>
</dbReference>
<accession>A0A8B9GUA3</accession>
<dbReference type="Ensembl" id="ENSAMXT00005002596.1">
    <property type="protein sequence ID" value="ENSAMXP00005002333.1"/>
    <property type="gene ID" value="ENSAMXG00005001290.1"/>
</dbReference>
<dbReference type="Proteomes" id="UP000694621">
    <property type="component" value="Unplaced"/>
</dbReference>
<feature type="domain" description="Galectin" evidence="4">
    <location>
        <begin position="1"/>
        <end position="108"/>
    </location>
</feature>
<dbReference type="Gene3D" id="2.60.120.200">
    <property type="match status" value="2"/>
</dbReference>
<keyword evidence="1 3" id="KW-0430">Lectin</keyword>
<evidence type="ECO:0000256" key="2">
    <source>
        <dbReference type="ARBA" id="ARBA00022737"/>
    </source>
</evidence>
<proteinExistence type="predicted"/>
<evidence type="ECO:0000259" key="4">
    <source>
        <dbReference type="PROSITE" id="PS51304"/>
    </source>
</evidence>
<dbReference type="CDD" id="cd00070">
    <property type="entry name" value="GLECT"/>
    <property type="match status" value="2"/>
</dbReference>
<feature type="domain" description="Galectin" evidence="4">
    <location>
        <begin position="137"/>
        <end position="259"/>
    </location>
</feature>
<dbReference type="InterPro" id="IPR001079">
    <property type="entry name" value="Galectin_CRD"/>
</dbReference>
<dbReference type="InterPro" id="IPR044156">
    <property type="entry name" value="Galectin-like"/>
</dbReference>
<name>A0A8B9GUA3_ASTMX</name>
<reference evidence="5" key="1">
    <citation type="submission" date="2025-08" db="UniProtKB">
        <authorList>
            <consortium name="Ensembl"/>
        </authorList>
    </citation>
    <scope>IDENTIFICATION</scope>
</reference>
<evidence type="ECO:0000313" key="6">
    <source>
        <dbReference type="Proteomes" id="UP000694621"/>
    </source>
</evidence>
<keyword evidence="2" id="KW-0677">Repeat</keyword>
<dbReference type="AlphaFoldDB" id="A0A8B9GUA3"/>
<dbReference type="SMART" id="SM00276">
    <property type="entry name" value="GLECT"/>
    <property type="match status" value="2"/>
</dbReference>
<evidence type="ECO:0000256" key="3">
    <source>
        <dbReference type="RuleBase" id="RU102079"/>
    </source>
</evidence>
<evidence type="ECO:0000256" key="1">
    <source>
        <dbReference type="ARBA" id="ARBA00022734"/>
    </source>
</evidence>
<dbReference type="PANTHER" id="PTHR11346:SF32">
    <property type="entry name" value="GALECTIN-4"/>
    <property type="match status" value="1"/>
</dbReference>
<sequence>MSGFHVNLQCAEFDGCDVAFHLNPRFDLWDKVIFNTFQNGSWEGEEKVKHMPFRKGEHFELIIVVNSEGYQINVNGKDFYLFQHRMPLERVSVGVLYKDIHIRSFATTQIIQLVFCTYYFLQISSITLPLAIKTFTQTNSVLTGMQRRKLNINIKLVINLHQAFCINFVVGGSRDIAFHINPRIREGIVIRNSLIGGCWGDEERDCDFNPFLEGHNNVSKKFKVYANGQHLCTFYHRSPYSQINMLEVQGDVQVSYIHF</sequence>
<dbReference type="SUPFAM" id="SSF49899">
    <property type="entry name" value="Concanavalin A-like lectins/glucanases"/>
    <property type="match status" value="2"/>
</dbReference>
<dbReference type="SMART" id="SM00908">
    <property type="entry name" value="Gal-bind_lectin"/>
    <property type="match status" value="2"/>
</dbReference>
<dbReference type="GO" id="GO:0030246">
    <property type="term" value="F:carbohydrate binding"/>
    <property type="evidence" value="ECO:0007669"/>
    <property type="project" value="UniProtKB-UniRule"/>
</dbReference>